<sequence length="193" mass="23359">MEKIINELILLGNNNILSIAKIEWWLLKNKEYYKYCRENNIKINSCFHEIGCACSMNSVEAKFSFLYEELSKISEKHKLESYAKEELKTYEVIKVNNIEIKNWLIKNEKMASEELACFLIDYLDYSENENEIYHLLAYRNVEQKLEIFIQRNDFENVIEYKELFDELYYIKKLYPEGLKRIEEEINKLPKYIT</sequence>
<proteinExistence type="predicted"/>
<organism evidence="1 2">
    <name type="scientific">Chryseobacterium indoltheticum</name>
    <dbReference type="NCBI Taxonomy" id="254"/>
    <lineage>
        <taxon>Bacteria</taxon>
        <taxon>Pseudomonadati</taxon>
        <taxon>Bacteroidota</taxon>
        <taxon>Flavobacteriia</taxon>
        <taxon>Flavobacteriales</taxon>
        <taxon>Weeksellaceae</taxon>
        <taxon>Chryseobacterium group</taxon>
        <taxon>Chryseobacterium</taxon>
    </lineage>
</organism>
<dbReference type="RefSeq" id="WP_115621786.1">
    <property type="nucleotide sequence ID" value="NZ_UFVR01000004.1"/>
</dbReference>
<gene>
    <name evidence="1" type="ORF">NCTC13532_04398</name>
</gene>
<dbReference type="Proteomes" id="UP000254282">
    <property type="component" value="Unassembled WGS sequence"/>
</dbReference>
<reference evidence="1 2" key="1">
    <citation type="submission" date="2018-06" db="EMBL/GenBank/DDBJ databases">
        <authorList>
            <consortium name="Pathogen Informatics"/>
            <person name="Doyle S."/>
        </authorList>
    </citation>
    <scope>NUCLEOTIDE SEQUENCE [LARGE SCALE GENOMIC DNA]</scope>
    <source>
        <strain evidence="1 2">NCTC13532</strain>
    </source>
</reference>
<dbReference type="EMBL" id="UFVR01000004">
    <property type="protein sequence ID" value="SUX48787.1"/>
    <property type="molecule type" value="Genomic_DNA"/>
</dbReference>
<evidence type="ECO:0000313" key="2">
    <source>
        <dbReference type="Proteomes" id="UP000254282"/>
    </source>
</evidence>
<evidence type="ECO:0000313" key="1">
    <source>
        <dbReference type="EMBL" id="SUX48787.1"/>
    </source>
</evidence>
<name>A0A381FQY0_9FLAO</name>
<protein>
    <submittedName>
        <fullName evidence="1">Uncharacterized protein</fullName>
    </submittedName>
</protein>
<accession>A0A381FQY0</accession>
<dbReference type="AlphaFoldDB" id="A0A381FQY0"/>